<feature type="transmembrane region" description="Helical" evidence="2">
    <location>
        <begin position="81"/>
        <end position="100"/>
    </location>
</feature>
<dbReference type="GO" id="GO:0016020">
    <property type="term" value="C:membrane"/>
    <property type="evidence" value="ECO:0007669"/>
    <property type="project" value="UniProtKB-SubCell"/>
</dbReference>
<keyword evidence="4" id="KW-1185">Reference proteome</keyword>
<keyword evidence="2" id="KW-0812">Transmembrane</keyword>
<reference evidence="3" key="1">
    <citation type="submission" date="2023-06" db="EMBL/GenBank/DDBJ databases">
        <title>Genome-scale phylogeny and comparative genomics of the fungal order Sordariales.</title>
        <authorList>
            <consortium name="Lawrence Berkeley National Laboratory"/>
            <person name="Hensen N."/>
            <person name="Bonometti L."/>
            <person name="Westerberg I."/>
            <person name="Brannstrom I.O."/>
            <person name="Guillou S."/>
            <person name="Cros-Aarteil S."/>
            <person name="Calhoun S."/>
            <person name="Haridas S."/>
            <person name="Kuo A."/>
            <person name="Mondo S."/>
            <person name="Pangilinan J."/>
            <person name="Riley R."/>
            <person name="Labutti K."/>
            <person name="Andreopoulos B."/>
            <person name="Lipzen A."/>
            <person name="Chen C."/>
            <person name="Yanf M."/>
            <person name="Daum C."/>
            <person name="Ng V."/>
            <person name="Clum A."/>
            <person name="Steindorff A."/>
            <person name="Ohm R."/>
            <person name="Martin F."/>
            <person name="Silar P."/>
            <person name="Natvig D."/>
            <person name="Lalanne C."/>
            <person name="Gautier V."/>
            <person name="Ament-Velasquez S.L."/>
            <person name="Kruys A."/>
            <person name="Hutchinson M.I."/>
            <person name="Powell A.J."/>
            <person name="Barry K."/>
            <person name="Miller A.N."/>
            <person name="Grigoriev I.V."/>
            <person name="Debuchy R."/>
            <person name="Gladieux P."/>
            <person name="Thoren M.H."/>
            <person name="Johannesson H."/>
        </authorList>
    </citation>
    <scope>NUCLEOTIDE SEQUENCE</scope>
    <source>
        <strain evidence="3">PSN4</strain>
    </source>
</reference>
<dbReference type="EMBL" id="MU839827">
    <property type="protein sequence ID" value="KAK1760670.1"/>
    <property type="molecule type" value="Genomic_DNA"/>
</dbReference>
<sequence>MWEDMEFDPEKIPTFKLAAHSAQIVCAFVLWCLEIAVFRADGSVINGNVGWTFAVCFLSIPAWVYLIMAPRFPRTRKLAEPRAMAVVDGLFAFIWLSAFSTQAAYNTANQCGTACSMSKAIVALGVFVFLFFCVSTFLSIYTVKYWQWHNRLPGYDKLVLQNQNIDPDKAAFSLAPHDEEAYAPVSTDDHDHDPAGRPGAHSDYSDPYGAPSRVSEPYGGAGAVAAGSTVSGLAQNPFQQDNPFDSDTEYHRTSPGPSATGGRYAPPSAQDEFEDEHRPVAFPSANYDRIAR</sequence>
<accession>A0AAJ0BLW0</accession>
<organism evidence="3 4">
    <name type="scientific">Echria macrotheca</name>
    <dbReference type="NCBI Taxonomy" id="438768"/>
    <lineage>
        <taxon>Eukaryota</taxon>
        <taxon>Fungi</taxon>
        <taxon>Dikarya</taxon>
        <taxon>Ascomycota</taxon>
        <taxon>Pezizomycotina</taxon>
        <taxon>Sordariomycetes</taxon>
        <taxon>Sordariomycetidae</taxon>
        <taxon>Sordariales</taxon>
        <taxon>Schizotheciaceae</taxon>
        <taxon>Echria</taxon>
    </lineage>
</organism>
<evidence type="ECO:0000313" key="4">
    <source>
        <dbReference type="Proteomes" id="UP001239445"/>
    </source>
</evidence>
<dbReference type="PANTHER" id="PTHR37451">
    <property type="entry name" value="MARVEL DOMAIN"/>
    <property type="match status" value="1"/>
</dbReference>
<evidence type="ECO:0000256" key="1">
    <source>
        <dbReference type="SAM" id="MobiDB-lite"/>
    </source>
</evidence>
<evidence type="ECO:0000256" key="2">
    <source>
        <dbReference type="SAM" id="Phobius"/>
    </source>
</evidence>
<keyword evidence="2" id="KW-1133">Transmembrane helix</keyword>
<evidence type="ECO:0000313" key="3">
    <source>
        <dbReference type="EMBL" id="KAK1760670.1"/>
    </source>
</evidence>
<keyword evidence="2" id="KW-0472">Membrane</keyword>
<feature type="transmembrane region" description="Helical" evidence="2">
    <location>
        <begin position="120"/>
        <end position="143"/>
    </location>
</feature>
<evidence type="ECO:0008006" key="5">
    <source>
        <dbReference type="Google" id="ProtNLM"/>
    </source>
</evidence>
<name>A0AAJ0BLW0_9PEZI</name>
<comment type="caution">
    <text evidence="3">The sequence shown here is derived from an EMBL/GenBank/DDBJ whole genome shotgun (WGS) entry which is preliminary data.</text>
</comment>
<dbReference type="AlphaFoldDB" id="A0AAJ0BLW0"/>
<feature type="compositionally biased region" description="Polar residues" evidence="1">
    <location>
        <begin position="236"/>
        <end position="245"/>
    </location>
</feature>
<proteinExistence type="predicted"/>
<protein>
    <recommendedName>
        <fullName evidence="5">MARVEL domain-containing protein</fullName>
    </recommendedName>
</protein>
<dbReference type="PANTHER" id="PTHR37451:SF3">
    <property type="entry name" value="MARVEL DOMAIN-CONTAINING PROTEIN"/>
    <property type="match status" value="1"/>
</dbReference>
<feature type="compositionally biased region" description="Low complexity" evidence="1">
    <location>
        <begin position="223"/>
        <end position="234"/>
    </location>
</feature>
<dbReference type="Proteomes" id="UP001239445">
    <property type="component" value="Unassembled WGS sequence"/>
</dbReference>
<feature type="transmembrane region" description="Helical" evidence="2">
    <location>
        <begin position="50"/>
        <end position="69"/>
    </location>
</feature>
<feature type="transmembrane region" description="Helical" evidence="2">
    <location>
        <begin position="21"/>
        <end position="38"/>
    </location>
</feature>
<feature type="region of interest" description="Disordered" evidence="1">
    <location>
        <begin position="183"/>
        <end position="292"/>
    </location>
</feature>
<gene>
    <name evidence="3" type="ORF">QBC47DRAFT_11793</name>
</gene>